<dbReference type="Proteomes" id="UP001305647">
    <property type="component" value="Unassembled WGS sequence"/>
</dbReference>
<dbReference type="Gene3D" id="2.60.120.700">
    <property type="entry name" value="Peptidase G1"/>
    <property type="match status" value="1"/>
</dbReference>
<name>A0AAN6T3Q8_9PEZI</name>
<reference evidence="3" key="2">
    <citation type="submission" date="2023-05" db="EMBL/GenBank/DDBJ databases">
        <authorList>
            <consortium name="Lawrence Berkeley National Laboratory"/>
            <person name="Steindorff A."/>
            <person name="Hensen N."/>
            <person name="Bonometti L."/>
            <person name="Westerberg I."/>
            <person name="Brannstrom I.O."/>
            <person name="Guillou S."/>
            <person name="Cros-Aarteil S."/>
            <person name="Calhoun S."/>
            <person name="Haridas S."/>
            <person name="Kuo A."/>
            <person name="Mondo S."/>
            <person name="Pangilinan J."/>
            <person name="Riley R."/>
            <person name="Labutti K."/>
            <person name="Andreopoulos B."/>
            <person name="Lipzen A."/>
            <person name="Chen C."/>
            <person name="Yanf M."/>
            <person name="Daum C."/>
            <person name="Ng V."/>
            <person name="Clum A."/>
            <person name="Ohm R."/>
            <person name="Martin F."/>
            <person name="Silar P."/>
            <person name="Natvig D."/>
            <person name="Lalanne C."/>
            <person name="Gautier V."/>
            <person name="Ament-Velasquez S.L."/>
            <person name="Kruys A."/>
            <person name="Hutchinson M.I."/>
            <person name="Powell A.J."/>
            <person name="Barry K."/>
            <person name="Miller A.N."/>
            <person name="Grigoriev I.V."/>
            <person name="Debuchy R."/>
            <person name="Gladieux P."/>
            <person name="Thoren M.H."/>
            <person name="Johannesson H."/>
        </authorList>
    </citation>
    <scope>NUCLEOTIDE SEQUENCE</scope>
    <source>
        <strain evidence="3">CBS 757.83</strain>
    </source>
</reference>
<dbReference type="Pfam" id="PF01828">
    <property type="entry name" value="Peptidase_A4"/>
    <property type="match status" value="1"/>
</dbReference>
<organism evidence="3 4">
    <name type="scientific">Parathielavia hyrcaniae</name>
    <dbReference type="NCBI Taxonomy" id="113614"/>
    <lineage>
        <taxon>Eukaryota</taxon>
        <taxon>Fungi</taxon>
        <taxon>Dikarya</taxon>
        <taxon>Ascomycota</taxon>
        <taxon>Pezizomycotina</taxon>
        <taxon>Sordariomycetes</taxon>
        <taxon>Sordariomycetidae</taxon>
        <taxon>Sordariales</taxon>
        <taxon>Chaetomiaceae</taxon>
        <taxon>Parathielavia</taxon>
    </lineage>
</organism>
<dbReference type="PANTHER" id="PTHR37536:SF1">
    <property type="entry name" value="ASPERGILLOPEPSIN, PUTAITVE (AFU_ORTHOLOGUE AFUA_7G01200)"/>
    <property type="match status" value="1"/>
</dbReference>
<comment type="caution">
    <text evidence="3">The sequence shown here is derived from an EMBL/GenBank/DDBJ whole genome shotgun (WGS) entry which is preliminary data.</text>
</comment>
<dbReference type="GO" id="GO:0006508">
    <property type="term" value="P:proteolysis"/>
    <property type="evidence" value="ECO:0007669"/>
    <property type="project" value="InterPro"/>
</dbReference>
<dbReference type="InterPro" id="IPR013320">
    <property type="entry name" value="ConA-like_dom_sf"/>
</dbReference>
<dbReference type="InterPro" id="IPR000250">
    <property type="entry name" value="Peptidase_G1"/>
</dbReference>
<dbReference type="PANTHER" id="PTHR37536">
    <property type="entry name" value="PUTATIVE (AFU_ORTHOLOGUE AFUA_3G02970)-RELATED"/>
    <property type="match status" value="1"/>
</dbReference>
<keyword evidence="4" id="KW-1185">Reference proteome</keyword>
<reference evidence="3" key="1">
    <citation type="journal article" date="2023" name="Mol. Phylogenet. Evol.">
        <title>Genome-scale phylogeny and comparative genomics of the fungal order Sordariales.</title>
        <authorList>
            <person name="Hensen N."/>
            <person name="Bonometti L."/>
            <person name="Westerberg I."/>
            <person name="Brannstrom I.O."/>
            <person name="Guillou S."/>
            <person name="Cros-Aarteil S."/>
            <person name="Calhoun S."/>
            <person name="Haridas S."/>
            <person name="Kuo A."/>
            <person name="Mondo S."/>
            <person name="Pangilinan J."/>
            <person name="Riley R."/>
            <person name="LaButti K."/>
            <person name="Andreopoulos B."/>
            <person name="Lipzen A."/>
            <person name="Chen C."/>
            <person name="Yan M."/>
            <person name="Daum C."/>
            <person name="Ng V."/>
            <person name="Clum A."/>
            <person name="Steindorff A."/>
            <person name="Ohm R.A."/>
            <person name="Martin F."/>
            <person name="Silar P."/>
            <person name="Natvig D.O."/>
            <person name="Lalanne C."/>
            <person name="Gautier V."/>
            <person name="Ament-Velasquez S.L."/>
            <person name="Kruys A."/>
            <person name="Hutchinson M.I."/>
            <person name="Powell A.J."/>
            <person name="Barry K."/>
            <person name="Miller A.N."/>
            <person name="Grigoriev I.V."/>
            <person name="Debuchy R."/>
            <person name="Gladieux P."/>
            <person name="Hiltunen Thoren M."/>
            <person name="Johannesson H."/>
        </authorList>
    </citation>
    <scope>NUCLEOTIDE SEQUENCE</scope>
    <source>
        <strain evidence="3">CBS 757.83</strain>
    </source>
</reference>
<sequence length="342" mass="35187">MKSTNPLLALLATAITCTSSATIPLPPTRPRDVTTPHQLRLLHTLTPSSPPSHHRLLTTTTTADDDSNSDSTTESTKGGAVLTLTSDNYSNEEEEEEEARIASVHATFRIPHADPPTTGPTAGNPVGLYAASFWVGIDSVASFESSSCTGTGGGSLRAGVDIFFDGTLGGQQSPFAWYQFASAESGSGSGDATGLEGFGVVPGDLVRFTLSADTSESAEVVVLAENFGGNVGCAEGATAVVTVRTVLPAGGGEGGLVLCGREAAWVVEDFPLAGMLEFPIALANFTSVTFGAAGVTLEDGSERDVTGAEVRDVRLEAQGGRLTSCEVVDGKKVKCTRVLGDD</sequence>
<evidence type="ECO:0000313" key="4">
    <source>
        <dbReference type="Proteomes" id="UP001305647"/>
    </source>
</evidence>
<dbReference type="GO" id="GO:0070007">
    <property type="term" value="F:glutamic-type endopeptidase activity"/>
    <property type="evidence" value="ECO:0007669"/>
    <property type="project" value="InterPro"/>
</dbReference>
<dbReference type="AlphaFoldDB" id="A0AAN6T3Q8"/>
<evidence type="ECO:0000256" key="2">
    <source>
        <dbReference type="SAM" id="SignalP"/>
    </source>
</evidence>
<proteinExistence type="predicted"/>
<dbReference type="CDD" id="cd13426">
    <property type="entry name" value="Peptidase_G1"/>
    <property type="match status" value="1"/>
</dbReference>
<feature type="signal peptide" evidence="2">
    <location>
        <begin position="1"/>
        <end position="20"/>
    </location>
</feature>
<evidence type="ECO:0000256" key="1">
    <source>
        <dbReference type="SAM" id="MobiDB-lite"/>
    </source>
</evidence>
<dbReference type="SUPFAM" id="SSF49899">
    <property type="entry name" value="Concanavalin A-like lectins/glucanases"/>
    <property type="match status" value="1"/>
</dbReference>
<protein>
    <submittedName>
        <fullName evidence="3">Concanavalin A-like lectin/glucanase</fullName>
    </submittedName>
</protein>
<evidence type="ECO:0000313" key="3">
    <source>
        <dbReference type="EMBL" id="KAK4104005.1"/>
    </source>
</evidence>
<gene>
    <name evidence="3" type="ORF">N658DRAFT_419614</name>
</gene>
<dbReference type="EMBL" id="MU863627">
    <property type="protein sequence ID" value="KAK4104005.1"/>
    <property type="molecule type" value="Genomic_DNA"/>
</dbReference>
<keyword evidence="2" id="KW-0732">Signal</keyword>
<dbReference type="InterPro" id="IPR038656">
    <property type="entry name" value="Peptidase_G1_sf"/>
</dbReference>
<feature type="region of interest" description="Disordered" evidence="1">
    <location>
        <begin position="43"/>
        <end position="83"/>
    </location>
</feature>
<feature type="chain" id="PRO_5042956527" evidence="2">
    <location>
        <begin position="21"/>
        <end position="342"/>
    </location>
</feature>
<accession>A0AAN6T3Q8</accession>